<comment type="caution">
    <text evidence="7">The sequence shown here is derived from an EMBL/GenBank/DDBJ whole genome shotgun (WGS) entry which is preliminary data.</text>
</comment>
<evidence type="ECO:0000256" key="2">
    <source>
        <dbReference type="ARBA" id="ARBA00022670"/>
    </source>
</evidence>
<dbReference type="Pfam" id="PF14543">
    <property type="entry name" value="TAXi_N"/>
    <property type="match status" value="1"/>
</dbReference>
<dbReference type="InterPro" id="IPR034161">
    <property type="entry name" value="Pepsin-like_plant"/>
</dbReference>
<dbReference type="Proteomes" id="UP001386955">
    <property type="component" value="Unassembled WGS sequence"/>
</dbReference>
<dbReference type="InterPro" id="IPR021109">
    <property type="entry name" value="Peptidase_aspartic_dom_sf"/>
</dbReference>
<accession>A0AAN9SNY4</accession>
<dbReference type="PANTHER" id="PTHR47967">
    <property type="entry name" value="OS07G0603500 PROTEIN-RELATED"/>
    <property type="match status" value="1"/>
</dbReference>
<evidence type="ECO:0000256" key="3">
    <source>
        <dbReference type="ARBA" id="ARBA00022750"/>
    </source>
</evidence>
<comment type="similarity">
    <text evidence="1">Belongs to the peptidase A1 family.</text>
</comment>
<evidence type="ECO:0000313" key="7">
    <source>
        <dbReference type="EMBL" id="KAK7401624.1"/>
    </source>
</evidence>
<dbReference type="EMBL" id="JAYMYS010000003">
    <property type="protein sequence ID" value="KAK7401624.1"/>
    <property type="molecule type" value="Genomic_DNA"/>
</dbReference>
<keyword evidence="3" id="KW-0064">Aspartyl protease</keyword>
<evidence type="ECO:0000256" key="1">
    <source>
        <dbReference type="ARBA" id="ARBA00007447"/>
    </source>
</evidence>
<keyword evidence="8" id="KW-1185">Reference proteome</keyword>
<dbReference type="InterPro" id="IPR032861">
    <property type="entry name" value="TAXi_N"/>
</dbReference>
<feature type="domain" description="Peptidase A1" evidence="6">
    <location>
        <begin position="1"/>
        <end position="248"/>
    </location>
</feature>
<dbReference type="InterPro" id="IPR033121">
    <property type="entry name" value="PEPTIDASE_A1"/>
</dbReference>
<dbReference type="CDD" id="cd05476">
    <property type="entry name" value="pepsin_A_like_plant"/>
    <property type="match status" value="1"/>
</dbReference>
<sequence>MFTFVCTYYNMESPDATKMTTGVVGLGKGPLSLVSQLGNQIGSRFSYCLIPYGLNATSKLKFGDETTIKGKGVVSTPLIIKSSQPNFYYVNFEGISIGEKIVKMSKSETYGNMLIDSGTTHTMLEHSFYSKFVTLVKEVYGGEAVKNPPAPYDFCMSGEDTKNLLLKYTKDSSNDEDNNDNLPDFVFHFTGGAKIKLNSATQIFNLVDGYLCMLIHPANEDGFNVLGNVQQMGYQVEYDLGGGKVSFAPADCAKY</sequence>
<gene>
    <name evidence="7" type="ORF">VNO78_13245</name>
</gene>
<protein>
    <recommendedName>
        <fullName evidence="6">Peptidase A1 domain-containing protein</fullName>
    </recommendedName>
</protein>
<dbReference type="InterPro" id="IPR051708">
    <property type="entry name" value="Plant_Aspart_Prot_A1"/>
</dbReference>
<keyword evidence="4" id="KW-0378">Hydrolase</keyword>
<organism evidence="7 8">
    <name type="scientific">Psophocarpus tetragonolobus</name>
    <name type="common">Winged bean</name>
    <name type="synonym">Dolichos tetragonolobus</name>
    <dbReference type="NCBI Taxonomy" id="3891"/>
    <lineage>
        <taxon>Eukaryota</taxon>
        <taxon>Viridiplantae</taxon>
        <taxon>Streptophyta</taxon>
        <taxon>Embryophyta</taxon>
        <taxon>Tracheophyta</taxon>
        <taxon>Spermatophyta</taxon>
        <taxon>Magnoliopsida</taxon>
        <taxon>eudicotyledons</taxon>
        <taxon>Gunneridae</taxon>
        <taxon>Pentapetalae</taxon>
        <taxon>rosids</taxon>
        <taxon>fabids</taxon>
        <taxon>Fabales</taxon>
        <taxon>Fabaceae</taxon>
        <taxon>Papilionoideae</taxon>
        <taxon>50 kb inversion clade</taxon>
        <taxon>NPAAA clade</taxon>
        <taxon>indigoferoid/millettioid clade</taxon>
        <taxon>Phaseoleae</taxon>
        <taxon>Psophocarpus</taxon>
    </lineage>
</organism>
<evidence type="ECO:0000259" key="6">
    <source>
        <dbReference type="PROSITE" id="PS51767"/>
    </source>
</evidence>
<dbReference type="AlphaFoldDB" id="A0AAN9SNY4"/>
<reference evidence="7 8" key="1">
    <citation type="submission" date="2024-01" db="EMBL/GenBank/DDBJ databases">
        <title>The genomes of 5 underutilized Papilionoideae crops provide insights into root nodulation and disease resistanc.</title>
        <authorList>
            <person name="Jiang F."/>
        </authorList>
    </citation>
    <scope>NUCLEOTIDE SEQUENCE [LARGE SCALE GENOMIC DNA]</scope>
    <source>
        <strain evidence="7">DUOXIRENSHENG_FW03</strain>
        <tissue evidence="7">Leaves</tissue>
    </source>
</reference>
<dbReference type="Pfam" id="PF14541">
    <property type="entry name" value="TAXi_C"/>
    <property type="match status" value="1"/>
</dbReference>
<keyword evidence="5" id="KW-0325">Glycoprotein</keyword>
<keyword evidence="2" id="KW-0645">Protease</keyword>
<evidence type="ECO:0000256" key="4">
    <source>
        <dbReference type="ARBA" id="ARBA00022801"/>
    </source>
</evidence>
<evidence type="ECO:0000313" key="8">
    <source>
        <dbReference type="Proteomes" id="UP001386955"/>
    </source>
</evidence>
<name>A0AAN9SNY4_PSOTE</name>
<dbReference type="PROSITE" id="PS51767">
    <property type="entry name" value="PEPTIDASE_A1"/>
    <property type="match status" value="1"/>
</dbReference>
<dbReference type="GO" id="GO:0005576">
    <property type="term" value="C:extracellular region"/>
    <property type="evidence" value="ECO:0007669"/>
    <property type="project" value="TreeGrafter"/>
</dbReference>
<dbReference type="SUPFAM" id="SSF50630">
    <property type="entry name" value="Acid proteases"/>
    <property type="match status" value="1"/>
</dbReference>
<dbReference type="PANTHER" id="PTHR47967:SF128">
    <property type="entry name" value="ASPARTIC PROTEINASE CDR1-LIKE"/>
    <property type="match status" value="1"/>
</dbReference>
<proteinExistence type="inferred from homology"/>
<dbReference type="InterPro" id="IPR032799">
    <property type="entry name" value="TAXi_C"/>
</dbReference>
<evidence type="ECO:0000256" key="5">
    <source>
        <dbReference type="ARBA" id="ARBA00023180"/>
    </source>
</evidence>
<dbReference type="GO" id="GO:0006508">
    <property type="term" value="P:proteolysis"/>
    <property type="evidence" value="ECO:0007669"/>
    <property type="project" value="UniProtKB-KW"/>
</dbReference>
<dbReference type="Gene3D" id="2.40.70.10">
    <property type="entry name" value="Acid Proteases"/>
    <property type="match status" value="2"/>
</dbReference>
<dbReference type="GO" id="GO:0004190">
    <property type="term" value="F:aspartic-type endopeptidase activity"/>
    <property type="evidence" value="ECO:0007669"/>
    <property type="project" value="UniProtKB-KW"/>
</dbReference>